<name>A0ABQ6HTC6_9MICO</name>
<dbReference type="EMBL" id="BSUJ01000001">
    <property type="protein sequence ID" value="GMA21763.1"/>
    <property type="molecule type" value="Genomic_DNA"/>
</dbReference>
<sequence>MAVVVGLAVGVVLGLAVGLVKAIDNGVMDLAALAALGPYFRLERLADGPAADCADHDCADHGLAAAPRETGWRPGLELASADGVDVLVGPVAHRMAARVPRPSELRRVAGSTAHLSLVGRLLSPLLVLASLDLAPAPELEQLWWRPPSGHGGDTGNIVDLAVSASTASRWLDGESGDGLPPSRRDWAEWVGTALLAPVAAAFEASGVPEQTLLGNEAAAVRGALDALSVTSPATAARTTGPGVALLQSTRLAPTWTGTPFTPGFRRRSCCLVYRALPGERLVCGDCVLARAPA</sequence>
<protein>
    <recommendedName>
        <fullName evidence="1">Ferric siderophore reductase C-terminal domain-containing protein</fullName>
    </recommendedName>
</protein>
<dbReference type="Proteomes" id="UP001157109">
    <property type="component" value="Unassembled WGS sequence"/>
</dbReference>
<comment type="caution">
    <text evidence="2">The sequence shown here is derived from an EMBL/GenBank/DDBJ whole genome shotgun (WGS) entry which is preliminary data.</text>
</comment>
<evidence type="ECO:0000259" key="1">
    <source>
        <dbReference type="Pfam" id="PF11575"/>
    </source>
</evidence>
<keyword evidence="3" id="KW-1185">Reference proteome</keyword>
<evidence type="ECO:0000313" key="2">
    <source>
        <dbReference type="EMBL" id="GMA21763.1"/>
    </source>
</evidence>
<reference evidence="3" key="1">
    <citation type="journal article" date="2019" name="Int. J. Syst. Evol. Microbiol.">
        <title>The Global Catalogue of Microorganisms (GCM) 10K type strain sequencing project: providing services to taxonomists for standard genome sequencing and annotation.</title>
        <authorList>
            <consortium name="The Broad Institute Genomics Platform"/>
            <consortium name="The Broad Institute Genome Sequencing Center for Infectious Disease"/>
            <person name="Wu L."/>
            <person name="Ma J."/>
        </authorList>
    </citation>
    <scope>NUCLEOTIDE SEQUENCE [LARGE SCALE GENOMIC DNA]</scope>
    <source>
        <strain evidence="3">NBRC 105830</strain>
    </source>
</reference>
<dbReference type="Pfam" id="PF11575">
    <property type="entry name" value="FhuF_C"/>
    <property type="match status" value="1"/>
</dbReference>
<evidence type="ECO:0000313" key="3">
    <source>
        <dbReference type="Proteomes" id="UP001157109"/>
    </source>
</evidence>
<proteinExistence type="predicted"/>
<feature type="domain" description="Ferric siderophore reductase C-terminal" evidence="1">
    <location>
        <begin position="266"/>
        <end position="288"/>
    </location>
</feature>
<gene>
    <name evidence="2" type="ORF">GCM10025862_37840</name>
</gene>
<dbReference type="InterPro" id="IPR024726">
    <property type="entry name" value="FhuF_C"/>
</dbReference>
<organism evidence="2 3">
    <name type="scientific">Arsenicicoccus piscis</name>
    <dbReference type="NCBI Taxonomy" id="673954"/>
    <lineage>
        <taxon>Bacteria</taxon>
        <taxon>Bacillati</taxon>
        <taxon>Actinomycetota</taxon>
        <taxon>Actinomycetes</taxon>
        <taxon>Micrococcales</taxon>
        <taxon>Intrasporangiaceae</taxon>
        <taxon>Arsenicicoccus</taxon>
    </lineage>
</organism>
<accession>A0ABQ6HTC6</accession>